<evidence type="ECO:0000256" key="2">
    <source>
        <dbReference type="ARBA" id="ARBA00022692"/>
    </source>
</evidence>
<dbReference type="InterPro" id="IPR026859">
    <property type="entry name" value="Myosin-bd"/>
</dbReference>
<feature type="compositionally biased region" description="Polar residues" evidence="5">
    <location>
        <begin position="303"/>
        <end position="312"/>
    </location>
</feature>
<sequence length="537" mass="60288">MADIVIYEDSPLAQYLQEIQGEHGDLHHATVPVHEPATPPEFIGIRLAHNAVDILTHLVEYLSHKFTSSSTAESEDAGFEERFKYLICTSPFLNRTVTHAHERGRRNHEVPMTIEFSYKFHPGRSGYVLGLGTLATLMVRSVLNKTRIARLPWFRPFLGRSAAAISIALASSAWMLRILALRSLQLLISHCQTLDAKVNRAIMVIQEIELVSRGYRLSTPLAPISRIEQASKTRRCNLVRAQLVAALTKSGALFQRTTETLQSRVDPERLSTLLDIVMGTDNDHLPLTASPTSELPSPLPSSFSQHIRQQSLSKRRSGTMLNGSSRPNSRPSSFHEAMNQHHPQHQHQHQHRRSASMATTTPAYMELNNAEFSAAYRKETLRGHRTSWSASEGSDSDSGTTGSPSISPRAGGTMDDLSAALLASSPEMTSLERLRKNFQRMHGHRREFLCELLSIRRRSREGRQGLMDHDRNWTVVRDVLQEGVTGIQSVVDELNKILDSELYTLPRIDTQDYKNGNSAQDKQLQPFVQRLALLAQH</sequence>
<accession>A0A9P6IJK8</accession>
<feature type="non-terminal residue" evidence="8">
    <location>
        <position position="537"/>
    </location>
</feature>
<feature type="compositionally biased region" description="Low complexity" evidence="5">
    <location>
        <begin position="386"/>
        <end position="407"/>
    </location>
</feature>
<dbReference type="GO" id="GO:0012505">
    <property type="term" value="C:endomembrane system"/>
    <property type="evidence" value="ECO:0007669"/>
    <property type="project" value="UniProtKB-SubCell"/>
</dbReference>
<name>A0A9P6IJK8_9FUNG</name>
<feature type="compositionally biased region" description="Basic residues" evidence="5">
    <location>
        <begin position="342"/>
        <end position="354"/>
    </location>
</feature>
<evidence type="ECO:0000256" key="3">
    <source>
        <dbReference type="ARBA" id="ARBA00022989"/>
    </source>
</evidence>
<keyword evidence="4 6" id="KW-0472">Membrane</keyword>
<comment type="caution">
    <text evidence="8">The sequence shown here is derived from an EMBL/GenBank/DDBJ whole genome shotgun (WGS) entry which is preliminary data.</text>
</comment>
<evidence type="ECO:0000256" key="1">
    <source>
        <dbReference type="ARBA" id="ARBA00004308"/>
    </source>
</evidence>
<organism evidence="8 9">
    <name type="scientific">Modicella reniformis</name>
    <dbReference type="NCBI Taxonomy" id="1440133"/>
    <lineage>
        <taxon>Eukaryota</taxon>
        <taxon>Fungi</taxon>
        <taxon>Fungi incertae sedis</taxon>
        <taxon>Mucoromycota</taxon>
        <taxon>Mortierellomycotina</taxon>
        <taxon>Mortierellomycetes</taxon>
        <taxon>Mortierellales</taxon>
        <taxon>Mortierellaceae</taxon>
        <taxon>Modicella</taxon>
    </lineage>
</organism>
<evidence type="ECO:0000256" key="4">
    <source>
        <dbReference type="ARBA" id="ARBA00023136"/>
    </source>
</evidence>
<feature type="region of interest" description="Disordered" evidence="5">
    <location>
        <begin position="284"/>
        <end position="357"/>
    </location>
</feature>
<proteinExistence type="predicted"/>
<evidence type="ECO:0000256" key="5">
    <source>
        <dbReference type="SAM" id="MobiDB-lite"/>
    </source>
</evidence>
<reference evidence="8" key="1">
    <citation type="journal article" date="2020" name="Fungal Divers.">
        <title>Resolving the Mortierellaceae phylogeny through synthesis of multi-gene phylogenetics and phylogenomics.</title>
        <authorList>
            <person name="Vandepol N."/>
            <person name="Liber J."/>
            <person name="Desiro A."/>
            <person name="Na H."/>
            <person name="Kennedy M."/>
            <person name="Barry K."/>
            <person name="Grigoriev I.V."/>
            <person name="Miller A.N."/>
            <person name="O'Donnell K."/>
            <person name="Stajich J.E."/>
            <person name="Bonito G."/>
        </authorList>
    </citation>
    <scope>NUCLEOTIDE SEQUENCE</scope>
    <source>
        <strain evidence="8">MES-2147</strain>
    </source>
</reference>
<feature type="domain" description="Myosin-binding" evidence="7">
    <location>
        <begin position="171"/>
        <end position="276"/>
    </location>
</feature>
<keyword evidence="9" id="KW-1185">Reference proteome</keyword>
<protein>
    <recommendedName>
        <fullName evidence="7">Myosin-binding domain-containing protein</fullName>
    </recommendedName>
</protein>
<feature type="domain" description="Myosin-binding" evidence="7">
    <location>
        <begin position="426"/>
        <end position="535"/>
    </location>
</feature>
<evidence type="ECO:0000259" key="7">
    <source>
        <dbReference type="Pfam" id="PF12632"/>
    </source>
</evidence>
<dbReference type="GO" id="GO:0017022">
    <property type="term" value="F:myosin binding"/>
    <property type="evidence" value="ECO:0007669"/>
    <property type="project" value="InterPro"/>
</dbReference>
<evidence type="ECO:0000313" key="8">
    <source>
        <dbReference type="EMBL" id="KAF9928833.1"/>
    </source>
</evidence>
<evidence type="ECO:0000313" key="9">
    <source>
        <dbReference type="Proteomes" id="UP000749646"/>
    </source>
</evidence>
<dbReference type="EMBL" id="JAAAHW010010220">
    <property type="protein sequence ID" value="KAF9928833.1"/>
    <property type="molecule type" value="Genomic_DNA"/>
</dbReference>
<evidence type="ECO:0000256" key="6">
    <source>
        <dbReference type="SAM" id="Phobius"/>
    </source>
</evidence>
<comment type="subcellular location">
    <subcellularLocation>
        <location evidence="1">Endomembrane system</location>
    </subcellularLocation>
</comment>
<feature type="compositionally biased region" description="Low complexity" evidence="5">
    <location>
        <begin position="322"/>
        <end position="332"/>
    </location>
</feature>
<dbReference type="AlphaFoldDB" id="A0A9P6IJK8"/>
<keyword evidence="3 6" id="KW-1133">Transmembrane helix</keyword>
<dbReference type="OrthoDB" id="21151at2759"/>
<dbReference type="Proteomes" id="UP000749646">
    <property type="component" value="Unassembled WGS sequence"/>
</dbReference>
<feature type="transmembrane region" description="Helical" evidence="6">
    <location>
        <begin position="163"/>
        <end position="180"/>
    </location>
</feature>
<feature type="transmembrane region" description="Helical" evidence="6">
    <location>
        <begin position="126"/>
        <end position="143"/>
    </location>
</feature>
<feature type="compositionally biased region" description="Low complexity" evidence="5">
    <location>
        <begin position="285"/>
        <end position="302"/>
    </location>
</feature>
<feature type="region of interest" description="Disordered" evidence="5">
    <location>
        <begin position="383"/>
        <end position="413"/>
    </location>
</feature>
<keyword evidence="2 6" id="KW-0812">Transmembrane</keyword>
<gene>
    <name evidence="8" type="ORF">BGZ65_006087</name>
</gene>
<dbReference type="Pfam" id="PF12632">
    <property type="entry name" value="Vezatin"/>
    <property type="match status" value="2"/>
</dbReference>